<reference evidence="2" key="1">
    <citation type="submission" date="2020-08" db="EMBL/GenBank/DDBJ databases">
        <title>Multicomponent nature underlies the extraordinary mechanical properties of spider dragline silk.</title>
        <authorList>
            <person name="Kono N."/>
            <person name="Nakamura H."/>
            <person name="Mori M."/>
            <person name="Yoshida Y."/>
            <person name="Ohtoshi R."/>
            <person name="Malay A.D."/>
            <person name="Moran D.A.P."/>
            <person name="Tomita M."/>
            <person name="Numata K."/>
            <person name="Arakawa K."/>
        </authorList>
    </citation>
    <scope>NUCLEOTIDE SEQUENCE</scope>
</reference>
<accession>A0A8X6R2G8</accession>
<name>A0A8X6R2G8_TRICX</name>
<evidence type="ECO:0000313" key="2">
    <source>
        <dbReference type="EMBL" id="GFX87173.1"/>
    </source>
</evidence>
<dbReference type="EMBL" id="BMAU01021025">
    <property type="protein sequence ID" value="GFX87173.1"/>
    <property type="molecule type" value="Genomic_DNA"/>
</dbReference>
<protein>
    <submittedName>
        <fullName evidence="2">Uncharacterized protein</fullName>
    </submittedName>
</protein>
<dbReference type="Proteomes" id="UP000887159">
    <property type="component" value="Unassembled WGS sequence"/>
</dbReference>
<gene>
    <name evidence="2" type="primary">NCL1_10025</name>
    <name evidence="2" type="ORF">TNCV_2059441</name>
</gene>
<organism evidence="2 3">
    <name type="scientific">Trichonephila clavipes</name>
    <name type="common">Golden silk orbweaver</name>
    <name type="synonym">Nephila clavipes</name>
    <dbReference type="NCBI Taxonomy" id="2585209"/>
    <lineage>
        <taxon>Eukaryota</taxon>
        <taxon>Metazoa</taxon>
        <taxon>Ecdysozoa</taxon>
        <taxon>Arthropoda</taxon>
        <taxon>Chelicerata</taxon>
        <taxon>Arachnida</taxon>
        <taxon>Araneae</taxon>
        <taxon>Araneomorphae</taxon>
        <taxon>Entelegynae</taxon>
        <taxon>Araneoidea</taxon>
        <taxon>Nephilidae</taxon>
        <taxon>Trichonephila</taxon>
    </lineage>
</organism>
<evidence type="ECO:0000313" key="3">
    <source>
        <dbReference type="Proteomes" id="UP000887159"/>
    </source>
</evidence>
<keyword evidence="3" id="KW-1185">Reference proteome</keyword>
<dbReference type="AlphaFoldDB" id="A0A8X6R2G8"/>
<sequence length="170" mass="18255">MFRSSGQSDMKPPAFSSQTSLTDASLEAVDRRAPNNSKNWQWIAAGDVSARRLTSAPKAENDSMPSSQQFAARWSTATSVQCRLRQFVDVCCTVDCVQECLYTGSPSRQTIDGCVSSGLMSTEPGKLIGTKLSFQMNHASICGTMKATFVLDAMLLNAALQSVLSNDIGA</sequence>
<feature type="region of interest" description="Disordered" evidence="1">
    <location>
        <begin position="1"/>
        <end position="32"/>
    </location>
</feature>
<comment type="caution">
    <text evidence="2">The sequence shown here is derived from an EMBL/GenBank/DDBJ whole genome shotgun (WGS) entry which is preliminary data.</text>
</comment>
<proteinExistence type="predicted"/>
<evidence type="ECO:0000256" key="1">
    <source>
        <dbReference type="SAM" id="MobiDB-lite"/>
    </source>
</evidence>